<feature type="region of interest" description="Disordered" evidence="2">
    <location>
        <begin position="1"/>
        <end position="63"/>
    </location>
</feature>
<proteinExistence type="predicted"/>
<dbReference type="SUPFAM" id="SSF55811">
    <property type="entry name" value="Nudix"/>
    <property type="match status" value="1"/>
</dbReference>
<feature type="compositionally biased region" description="Low complexity" evidence="2">
    <location>
        <begin position="18"/>
        <end position="31"/>
    </location>
</feature>
<gene>
    <name evidence="4" type="ORF">C8J55DRAFT_36552</name>
</gene>
<reference evidence="4" key="1">
    <citation type="submission" date="2022-08" db="EMBL/GenBank/DDBJ databases">
        <authorList>
            <consortium name="DOE Joint Genome Institute"/>
            <person name="Min B."/>
            <person name="Riley R."/>
            <person name="Sierra-Patev S."/>
            <person name="Naranjo-Ortiz M."/>
            <person name="Looney B."/>
            <person name="Konkel Z."/>
            <person name="Slot J.C."/>
            <person name="Sakamoto Y."/>
            <person name="Steenwyk J.L."/>
            <person name="Rokas A."/>
            <person name="Carro J."/>
            <person name="Camarero S."/>
            <person name="Ferreira P."/>
            <person name="Molpeceres G."/>
            <person name="Ruiz-Duenas F.J."/>
            <person name="Serrano A."/>
            <person name="Henrissat B."/>
            <person name="Drula E."/>
            <person name="Hughes K.W."/>
            <person name="Mata J.L."/>
            <person name="Ishikawa N.K."/>
            <person name="Vargas-Isla R."/>
            <person name="Ushijima S."/>
            <person name="Smith C.A."/>
            <person name="Ahrendt S."/>
            <person name="Andreopoulos W."/>
            <person name="He G."/>
            <person name="Labutti K."/>
            <person name="Lipzen A."/>
            <person name="Ng V."/>
            <person name="Sandor L."/>
            <person name="Barry K."/>
            <person name="Martinez A.T."/>
            <person name="Xiao Y."/>
            <person name="Gibbons J.G."/>
            <person name="Terashima K."/>
            <person name="Hibbett D.S."/>
            <person name="Grigoriev I.V."/>
        </authorList>
    </citation>
    <scope>NUCLEOTIDE SEQUENCE</scope>
    <source>
        <strain evidence="4">Sp2 HRB7682 ss15</strain>
    </source>
</reference>
<comment type="caution">
    <text evidence="4">The sequence shown here is derived from an EMBL/GenBank/DDBJ whole genome shotgun (WGS) entry which is preliminary data.</text>
</comment>
<dbReference type="PROSITE" id="PS51462">
    <property type="entry name" value="NUDIX"/>
    <property type="match status" value="1"/>
</dbReference>
<dbReference type="PROSITE" id="PS00893">
    <property type="entry name" value="NUDIX_BOX"/>
    <property type="match status" value="1"/>
</dbReference>
<feature type="compositionally biased region" description="Polar residues" evidence="2">
    <location>
        <begin position="1"/>
        <end position="17"/>
    </location>
</feature>
<dbReference type="AlphaFoldDB" id="A0A9W9AKQ0"/>
<dbReference type="GO" id="GO:0016787">
    <property type="term" value="F:hydrolase activity"/>
    <property type="evidence" value="ECO:0007669"/>
    <property type="project" value="UniProtKB-KW"/>
</dbReference>
<feature type="compositionally biased region" description="Polar residues" evidence="2">
    <location>
        <begin position="32"/>
        <end position="43"/>
    </location>
</feature>
<protein>
    <recommendedName>
        <fullName evidence="3">Nudix hydrolase domain-containing protein</fullName>
    </recommendedName>
</protein>
<dbReference type="Gene3D" id="3.90.79.10">
    <property type="entry name" value="Nucleoside Triphosphate Pyrophosphohydrolase"/>
    <property type="match status" value="1"/>
</dbReference>
<evidence type="ECO:0000259" key="3">
    <source>
        <dbReference type="PROSITE" id="PS51462"/>
    </source>
</evidence>
<accession>A0A9W9AKQ0</accession>
<dbReference type="InterPro" id="IPR015797">
    <property type="entry name" value="NUDIX_hydrolase-like_dom_sf"/>
</dbReference>
<evidence type="ECO:0000313" key="4">
    <source>
        <dbReference type="EMBL" id="KAJ4484119.1"/>
    </source>
</evidence>
<dbReference type="InterPro" id="IPR020084">
    <property type="entry name" value="NUDIX_hydrolase_CS"/>
</dbReference>
<dbReference type="InterPro" id="IPR000086">
    <property type="entry name" value="NUDIX_hydrolase_dom"/>
</dbReference>
<organism evidence="4 5">
    <name type="scientific">Lentinula lateritia</name>
    <dbReference type="NCBI Taxonomy" id="40482"/>
    <lineage>
        <taxon>Eukaryota</taxon>
        <taxon>Fungi</taxon>
        <taxon>Dikarya</taxon>
        <taxon>Basidiomycota</taxon>
        <taxon>Agaricomycotina</taxon>
        <taxon>Agaricomycetes</taxon>
        <taxon>Agaricomycetidae</taxon>
        <taxon>Agaricales</taxon>
        <taxon>Marasmiineae</taxon>
        <taxon>Omphalotaceae</taxon>
        <taxon>Lentinula</taxon>
    </lineage>
</organism>
<sequence length="292" mass="32762">MSIFGSRSQHRNTNNHNSLPASSVARASSSSHPNTISSGSSFLPTLFPRHRSPRPQPPLNFSRWSSTSIPDGGWACEDFMVGVGMVVIQPTTNKMVLLYDHSGLKGRSYFLPKGRKDLGETLQQAALREAYEESGFKVDFLPLYKHHRQPIPPADRADGWKPDTEPIYMTVRKWGPKVRQGKLVNSGGEYFVSWFVGQIAENAVQQKGVGMPDEQAFESYLFSFDEALNMINPEERPVVIYAQHLYQQHFRIAAEFEKRRAKDQALEGTERVAVDSEKHYAAGSSSKLDSDA</sequence>
<evidence type="ECO:0000256" key="2">
    <source>
        <dbReference type="SAM" id="MobiDB-lite"/>
    </source>
</evidence>
<keyword evidence="1" id="KW-0378">Hydrolase</keyword>
<name>A0A9W9AKQ0_9AGAR</name>
<evidence type="ECO:0000256" key="1">
    <source>
        <dbReference type="ARBA" id="ARBA00022801"/>
    </source>
</evidence>
<feature type="domain" description="Nudix hydrolase" evidence="3">
    <location>
        <begin position="78"/>
        <end position="244"/>
    </location>
</feature>
<dbReference type="CDD" id="cd02883">
    <property type="entry name" value="NUDIX_Hydrolase"/>
    <property type="match status" value="1"/>
</dbReference>
<evidence type="ECO:0000313" key="5">
    <source>
        <dbReference type="Proteomes" id="UP001150238"/>
    </source>
</evidence>
<dbReference type="Pfam" id="PF00293">
    <property type="entry name" value="NUDIX"/>
    <property type="match status" value="1"/>
</dbReference>
<dbReference type="EMBL" id="JANVFS010000012">
    <property type="protein sequence ID" value="KAJ4484119.1"/>
    <property type="molecule type" value="Genomic_DNA"/>
</dbReference>
<dbReference type="Proteomes" id="UP001150238">
    <property type="component" value="Unassembled WGS sequence"/>
</dbReference>
<reference evidence="4" key="2">
    <citation type="journal article" date="2023" name="Proc. Natl. Acad. Sci. U.S.A.">
        <title>A global phylogenomic analysis of the shiitake genus Lentinula.</title>
        <authorList>
            <person name="Sierra-Patev S."/>
            <person name="Min B."/>
            <person name="Naranjo-Ortiz M."/>
            <person name="Looney B."/>
            <person name="Konkel Z."/>
            <person name="Slot J.C."/>
            <person name="Sakamoto Y."/>
            <person name="Steenwyk J.L."/>
            <person name="Rokas A."/>
            <person name="Carro J."/>
            <person name="Camarero S."/>
            <person name="Ferreira P."/>
            <person name="Molpeceres G."/>
            <person name="Ruiz-Duenas F.J."/>
            <person name="Serrano A."/>
            <person name="Henrissat B."/>
            <person name="Drula E."/>
            <person name="Hughes K.W."/>
            <person name="Mata J.L."/>
            <person name="Ishikawa N.K."/>
            <person name="Vargas-Isla R."/>
            <person name="Ushijima S."/>
            <person name="Smith C.A."/>
            <person name="Donoghue J."/>
            <person name="Ahrendt S."/>
            <person name="Andreopoulos W."/>
            <person name="He G."/>
            <person name="LaButti K."/>
            <person name="Lipzen A."/>
            <person name="Ng V."/>
            <person name="Riley R."/>
            <person name="Sandor L."/>
            <person name="Barry K."/>
            <person name="Martinez A.T."/>
            <person name="Xiao Y."/>
            <person name="Gibbons J.G."/>
            <person name="Terashima K."/>
            <person name="Grigoriev I.V."/>
            <person name="Hibbett D."/>
        </authorList>
    </citation>
    <scope>NUCLEOTIDE SEQUENCE</scope>
    <source>
        <strain evidence="4">Sp2 HRB7682 ss15</strain>
    </source>
</reference>